<dbReference type="RefSeq" id="WP_094955803.1">
    <property type="nucleotide sequence ID" value="NZ_NOIF01000003.1"/>
</dbReference>
<proteinExistence type="predicted"/>
<name>A0ABX4G8R2_9GAMM</name>
<keyword evidence="1" id="KW-0732">Signal</keyword>
<dbReference type="Pfam" id="PF07589">
    <property type="entry name" value="PEP-CTERM"/>
    <property type="match status" value="1"/>
</dbReference>
<dbReference type="EMBL" id="NOIF01000003">
    <property type="protein sequence ID" value="OZS45835.1"/>
    <property type="molecule type" value="Genomic_DNA"/>
</dbReference>
<organism evidence="3 4">
    <name type="scientific">Photobacterium sanguinicancri</name>
    <dbReference type="NCBI Taxonomy" id="875932"/>
    <lineage>
        <taxon>Bacteria</taxon>
        <taxon>Pseudomonadati</taxon>
        <taxon>Pseudomonadota</taxon>
        <taxon>Gammaproteobacteria</taxon>
        <taxon>Vibrionales</taxon>
        <taxon>Vibrionaceae</taxon>
        <taxon>Photobacterium</taxon>
    </lineage>
</organism>
<evidence type="ECO:0000313" key="4">
    <source>
        <dbReference type="Proteomes" id="UP000215999"/>
    </source>
</evidence>
<accession>A0ABX4G8R2</accession>
<reference evidence="3 4" key="1">
    <citation type="journal article" date="2016" name="Antonie Van Leeuwenhoek">
        <title>Photobacterium sanguinicancri sp. nov. isolated from marine animals.</title>
        <authorList>
            <person name="Gomez-Gil B."/>
            <person name="Roque A."/>
            <person name="Rotllant G."/>
            <person name="Romalde J.L."/>
            <person name="Doce A."/>
            <person name="Eggermont M."/>
            <person name="Defoirdt T."/>
        </authorList>
    </citation>
    <scope>NUCLEOTIDE SEQUENCE [LARGE SCALE GENOMIC DNA]</scope>
    <source>
        <strain evidence="3 4">CAIM 1827</strain>
    </source>
</reference>
<keyword evidence="4" id="KW-1185">Reference proteome</keyword>
<evidence type="ECO:0000313" key="3">
    <source>
        <dbReference type="EMBL" id="OZS45835.1"/>
    </source>
</evidence>
<dbReference type="PROSITE" id="PS51257">
    <property type="entry name" value="PROKAR_LIPOPROTEIN"/>
    <property type="match status" value="1"/>
</dbReference>
<gene>
    <name evidence="3" type="ORF">ASV53_01280</name>
</gene>
<evidence type="ECO:0000256" key="1">
    <source>
        <dbReference type="SAM" id="SignalP"/>
    </source>
</evidence>
<comment type="caution">
    <text evidence="3">The sequence shown here is derived from an EMBL/GenBank/DDBJ whole genome shotgun (WGS) entry which is preliminary data.</text>
</comment>
<protein>
    <recommendedName>
        <fullName evidence="2">Ice-binding protein C-terminal domain-containing protein</fullName>
    </recommendedName>
</protein>
<feature type="domain" description="Ice-binding protein C-terminal" evidence="2">
    <location>
        <begin position="181"/>
        <end position="205"/>
    </location>
</feature>
<dbReference type="NCBIfam" id="TIGR02595">
    <property type="entry name" value="PEP_CTERM"/>
    <property type="match status" value="1"/>
</dbReference>
<dbReference type="InterPro" id="IPR013424">
    <property type="entry name" value="Ice-binding_C"/>
</dbReference>
<dbReference type="Proteomes" id="UP000215999">
    <property type="component" value="Unassembled WGS sequence"/>
</dbReference>
<feature type="chain" id="PRO_5046955175" description="Ice-binding protein C-terminal domain-containing protein" evidence="1">
    <location>
        <begin position="22"/>
        <end position="209"/>
    </location>
</feature>
<feature type="signal peptide" evidence="1">
    <location>
        <begin position="1"/>
        <end position="21"/>
    </location>
</feature>
<evidence type="ECO:0000259" key="2">
    <source>
        <dbReference type="Pfam" id="PF07589"/>
    </source>
</evidence>
<sequence>MRLLNKILVVSSFIISTYIHAASIACDAAIANKVTVNMGCEVGSQKNDKLNPTLAVNDDAMFGITNWEFFGKIFEGGSGDNSLDINLSTGNYTFSATGDLQMGTWSMTSGIWTAFDDIMLVFKGGNPNFTGYHIKDGEISGSYMTPQLKDGKPQDISHITFYGVKGDGVECQATPCGPIPPVPEPSSIALFMLGMTGVGCAVRRRKNKQ</sequence>